<dbReference type="CDD" id="cd06170">
    <property type="entry name" value="LuxR_C_like"/>
    <property type="match status" value="1"/>
</dbReference>
<gene>
    <name evidence="5" type="ORF">WAE58_06945</name>
</gene>
<keyword evidence="2" id="KW-0238">DNA-binding</keyword>
<keyword evidence="1" id="KW-0805">Transcription regulation</keyword>
<proteinExistence type="predicted"/>
<evidence type="ECO:0000313" key="6">
    <source>
        <dbReference type="Proteomes" id="UP001378956"/>
    </source>
</evidence>
<dbReference type="InterPro" id="IPR000792">
    <property type="entry name" value="Tscrpt_reg_LuxR_C"/>
</dbReference>
<evidence type="ECO:0000256" key="3">
    <source>
        <dbReference type="ARBA" id="ARBA00023163"/>
    </source>
</evidence>
<evidence type="ECO:0000259" key="4">
    <source>
        <dbReference type="PROSITE" id="PS50043"/>
    </source>
</evidence>
<dbReference type="InterPro" id="IPR016032">
    <property type="entry name" value="Sig_transdc_resp-reg_C-effctor"/>
</dbReference>
<dbReference type="SUPFAM" id="SSF46894">
    <property type="entry name" value="C-terminal effector domain of the bipartite response regulators"/>
    <property type="match status" value="1"/>
</dbReference>
<dbReference type="PANTHER" id="PTHR44688:SF16">
    <property type="entry name" value="DNA-BINDING TRANSCRIPTIONAL ACTIVATOR DEVR_DOSR"/>
    <property type="match status" value="1"/>
</dbReference>
<dbReference type="PROSITE" id="PS00622">
    <property type="entry name" value="HTH_LUXR_1"/>
    <property type="match status" value="1"/>
</dbReference>
<dbReference type="Proteomes" id="UP001378956">
    <property type="component" value="Unassembled WGS sequence"/>
</dbReference>
<dbReference type="Gene3D" id="1.10.10.10">
    <property type="entry name" value="Winged helix-like DNA-binding domain superfamily/Winged helix DNA-binding domain"/>
    <property type="match status" value="1"/>
</dbReference>
<dbReference type="Pfam" id="PF00196">
    <property type="entry name" value="GerE"/>
    <property type="match status" value="1"/>
</dbReference>
<keyword evidence="6" id="KW-1185">Reference proteome</keyword>
<keyword evidence="3" id="KW-0804">Transcription</keyword>
<accession>A0ABU8NJW4</accession>
<dbReference type="PROSITE" id="PS50043">
    <property type="entry name" value="HTH_LUXR_2"/>
    <property type="match status" value="1"/>
</dbReference>
<reference evidence="5 6" key="1">
    <citation type="submission" date="2024-03" db="EMBL/GenBank/DDBJ databases">
        <title>Sequence of Lycoming College Course Isolates.</title>
        <authorList>
            <person name="Plotts O."/>
            <person name="Newman J."/>
        </authorList>
    </citation>
    <scope>NUCLEOTIDE SEQUENCE [LARGE SCALE GENOMIC DNA]</scope>
    <source>
        <strain evidence="5 6">CJB-3</strain>
    </source>
</reference>
<dbReference type="EMBL" id="JBBEUB010000001">
    <property type="protein sequence ID" value="MEJ2902153.1"/>
    <property type="molecule type" value="Genomic_DNA"/>
</dbReference>
<organism evidence="5 6">
    <name type="scientific">Pedobacter panaciterrae</name>
    <dbReference type="NCBI Taxonomy" id="363849"/>
    <lineage>
        <taxon>Bacteria</taxon>
        <taxon>Pseudomonadati</taxon>
        <taxon>Bacteroidota</taxon>
        <taxon>Sphingobacteriia</taxon>
        <taxon>Sphingobacteriales</taxon>
        <taxon>Sphingobacteriaceae</taxon>
        <taxon>Pedobacter</taxon>
    </lineage>
</organism>
<evidence type="ECO:0000256" key="1">
    <source>
        <dbReference type="ARBA" id="ARBA00023015"/>
    </source>
</evidence>
<comment type="caution">
    <text evidence="5">The sequence shown here is derived from an EMBL/GenBank/DDBJ whole genome shotgun (WGS) entry which is preliminary data.</text>
</comment>
<name>A0ABU8NJW4_9SPHI</name>
<dbReference type="InterPro" id="IPR036388">
    <property type="entry name" value="WH-like_DNA-bd_sf"/>
</dbReference>
<dbReference type="PRINTS" id="PR00038">
    <property type="entry name" value="HTHLUXR"/>
</dbReference>
<feature type="domain" description="HTH luxR-type" evidence="4">
    <location>
        <begin position="194"/>
        <end position="259"/>
    </location>
</feature>
<dbReference type="PANTHER" id="PTHR44688">
    <property type="entry name" value="DNA-BINDING TRANSCRIPTIONAL ACTIVATOR DEVR_DOSR"/>
    <property type="match status" value="1"/>
</dbReference>
<protein>
    <submittedName>
        <fullName evidence="5">Helix-turn-helix transcriptional regulator</fullName>
    </submittedName>
</protein>
<dbReference type="SMART" id="SM00421">
    <property type="entry name" value="HTH_LUXR"/>
    <property type="match status" value="1"/>
</dbReference>
<evidence type="ECO:0000313" key="5">
    <source>
        <dbReference type="EMBL" id="MEJ2902153.1"/>
    </source>
</evidence>
<sequence>MAINNHQYTKEMRDLLDIKLFSQPISGKLQPDLLLDDGKIIAGMYSKLENAISVLSDMRARKSYIYPGGVARQLGFEPTRTEINSIWEDELLARVHPEDLQKKYRLEFKFFQLIKSIDLADRLNYSLITRLRIRNSEGKYVMIKHRLLYLSSTKEGDVWLTLCLYNVVYDHPGFDVPEGLIINSGTGTIVDSEQGRFEDILSIREGQILHLINQGLRSKEIASKLSLSIHTVNRHRQNIFQKLNVNNAMEACRVADAAGLLHRP</sequence>
<dbReference type="Gene3D" id="3.30.450.20">
    <property type="entry name" value="PAS domain"/>
    <property type="match status" value="1"/>
</dbReference>
<dbReference type="RefSeq" id="WP_172661054.1">
    <property type="nucleotide sequence ID" value="NZ_CBFGNQ010000003.1"/>
</dbReference>
<evidence type="ECO:0000256" key="2">
    <source>
        <dbReference type="ARBA" id="ARBA00023125"/>
    </source>
</evidence>